<organism evidence="3 4">
    <name type="scientific">Streptomyces hirsutus</name>
    <dbReference type="NCBI Taxonomy" id="35620"/>
    <lineage>
        <taxon>Bacteria</taxon>
        <taxon>Bacillati</taxon>
        <taxon>Actinomycetota</taxon>
        <taxon>Actinomycetes</taxon>
        <taxon>Kitasatosporales</taxon>
        <taxon>Streptomycetaceae</taxon>
        <taxon>Streptomyces</taxon>
    </lineage>
</organism>
<dbReference type="InterPro" id="IPR002559">
    <property type="entry name" value="Transposase_11"/>
</dbReference>
<evidence type="ECO:0000259" key="2">
    <source>
        <dbReference type="Pfam" id="PF01609"/>
    </source>
</evidence>
<reference evidence="3 4" key="1">
    <citation type="submission" date="2022-10" db="EMBL/GenBank/DDBJ databases">
        <title>The complete genomes of actinobacterial strains from the NBC collection.</title>
        <authorList>
            <person name="Joergensen T.S."/>
            <person name="Alvarez Arevalo M."/>
            <person name="Sterndorff E.B."/>
            <person name="Faurdal D."/>
            <person name="Vuksanovic O."/>
            <person name="Mourched A.-S."/>
            <person name="Charusanti P."/>
            <person name="Shaw S."/>
            <person name="Blin K."/>
            <person name="Weber T."/>
        </authorList>
    </citation>
    <scope>NUCLEOTIDE SEQUENCE [LARGE SCALE GENOMIC DNA]</scope>
    <source>
        <strain evidence="3 4">NBC 01753</strain>
    </source>
</reference>
<gene>
    <name evidence="3" type="ORF">OIE73_36840</name>
</gene>
<accession>A0ABZ1GZY9</accession>
<feature type="region of interest" description="Disordered" evidence="1">
    <location>
        <begin position="81"/>
        <end position="125"/>
    </location>
</feature>
<feature type="compositionally biased region" description="Basic and acidic residues" evidence="1">
    <location>
        <begin position="81"/>
        <end position="91"/>
    </location>
</feature>
<dbReference type="RefSeq" id="WP_326756417.1">
    <property type="nucleotide sequence ID" value="NZ_CP109134.1"/>
</dbReference>
<evidence type="ECO:0000313" key="3">
    <source>
        <dbReference type="EMBL" id="WSD10720.1"/>
    </source>
</evidence>
<dbReference type="Proteomes" id="UP001335325">
    <property type="component" value="Chromosome"/>
</dbReference>
<evidence type="ECO:0000256" key="1">
    <source>
        <dbReference type="SAM" id="MobiDB-lite"/>
    </source>
</evidence>
<protein>
    <recommendedName>
        <fullName evidence="2">Transposase IS4-like domain-containing protein</fullName>
    </recommendedName>
</protein>
<dbReference type="PANTHER" id="PTHR30007:SF0">
    <property type="entry name" value="TRANSPOSASE"/>
    <property type="match status" value="1"/>
</dbReference>
<dbReference type="Pfam" id="PF01609">
    <property type="entry name" value="DDE_Tnp_1"/>
    <property type="match status" value="1"/>
</dbReference>
<sequence>MVRRLPPHVSACRVTQPQITQVRADRGYAGDPVDRARERLWLTPRIVSRSKGTEGFVVLPRRWKVESTIGWCMNARRNARDHERLPQHSEAHLNWAPITTTTRRPTRKSPRTSRRTKKTRSHDKR</sequence>
<feature type="compositionally biased region" description="Basic residues" evidence="1">
    <location>
        <begin position="104"/>
        <end position="125"/>
    </location>
</feature>
<dbReference type="GeneID" id="91548263"/>
<keyword evidence="4" id="KW-1185">Reference proteome</keyword>
<dbReference type="EMBL" id="CP109134">
    <property type="protein sequence ID" value="WSD10720.1"/>
    <property type="molecule type" value="Genomic_DNA"/>
</dbReference>
<dbReference type="PANTHER" id="PTHR30007">
    <property type="entry name" value="PHP DOMAIN PROTEIN"/>
    <property type="match status" value="1"/>
</dbReference>
<evidence type="ECO:0000313" key="4">
    <source>
        <dbReference type="Proteomes" id="UP001335325"/>
    </source>
</evidence>
<proteinExistence type="predicted"/>
<name>A0ABZ1GZY9_9ACTN</name>
<feature type="domain" description="Transposase IS4-like" evidence="2">
    <location>
        <begin position="15"/>
        <end position="85"/>
    </location>
</feature>